<evidence type="ECO:0000313" key="1">
    <source>
        <dbReference type="EMBL" id="WYY26469.1"/>
    </source>
</evidence>
<dbReference type="RefSeq" id="WP_341266373.1">
    <property type="nucleotide sequence ID" value="NZ_CP146843.1"/>
</dbReference>
<dbReference type="Proteomes" id="UP001484199">
    <property type="component" value="Chromosome"/>
</dbReference>
<keyword evidence="2" id="KW-1185">Reference proteome</keyword>
<accession>A0ABZ2U8Z4</accession>
<evidence type="ECO:0000313" key="2">
    <source>
        <dbReference type="Proteomes" id="UP001484199"/>
    </source>
</evidence>
<sequence>MIYIKKNSAEYKYRQLIKNPTLTDEAKQQYQHQLERYKNQQKLKSIVQLVAIYKKIENIYQNAKDIKGNYASGISFVSSSMKRRVLAAKTVAEGIFDELNKKDNNFELKTDYIETRMKPQEREEKINKLKQKSPFFIMELSLFNRRDRFATM</sequence>
<proteinExistence type="predicted"/>
<name>A0ABZ2U8Z4_ASHYP</name>
<organism evidence="1 2">
    <name type="scientific">Ash yellows phytoplasma</name>
    <dbReference type="NCBI Taxonomy" id="35780"/>
    <lineage>
        <taxon>Bacteria</taxon>
        <taxon>Bacillati</taxon>
        <taxon>Mycoplasmatota</taxon>
        <taxon>Mollicutes</taxon>
        <taxon>Acholeplasmatales</taxon>
        <taxon>Acholeplasmataceae</taxon>
        <taxon>Candidatus Phytoplasma</taxon>
        <taxon>16SrVII (Ash yellows group)</taxon>
    </lineage>
</organism>
<dbReference type="EMBL" id="CP146843">
    <property type="protein sequence ID" value="WYY26469.1"/>
    <property type="molecule type" value="Genomic_DNA"/>
</dbReference>
<reference evidence="1" key="1">
    <citation type="submission" date="2024-03" db="EMBL/GenBank/DDBJ databases">
        <title>The Complete Genome of 'Candidatus Phytoplasma fraxini' AshY1 from the Ash Yellows Group.</title>
        <authorList>
            <person name="Boehm J.W."/>
            <person name="Huettel B."/>
            <person name="Schneider B."/>
            <person name="Kube M."/>
        </authorList>
    </citation>
    <scope>NUCLEOTIDE SEQUENCE [LARGE SCALE GENOMIC DNA]</scope>
    <source>
        <strain evidence="1">AshY1</strain>
    </source>
</reference>
<protein>
    <submittedName>
        <fullName evidence="1">Uncharacterized protein</fullName>
    </submittedName>
</protein>
<gene>
    <name evidence="1" type="ORF">AshY1_03560</name>
</gene>